<reference evidence="1" key="1">
    <citation type="submission" date="2018-10" db="EMBL/GenBank/DDBJ databases">
        <title>Schaedlerella arabinophila gen. nov. sp. nov., isolated from the mouse intestinal tract and comparative analysis with the genome of the closely related altered Schaedler flora strain ASF502.</title>
        <authorList>
            <person name="Miyake S."/>
            <person name="Soh M."/>
            <person name="Seedorf H."/>
        </authorList>
    </citation>
    <scope>NUCLEOTIDE SEQUENCE [LARGE SCALE GENOMIC DNA]</scope>
    <source>
        <strain evidence="1">DSM 106076</strain>
    </source>
</reference>
<dbReference type="InterPro" id="IPR038666">
    <property type="entry name" value="SSP1_head-tail_sf"/>
</dbReference>
<accession>A0A3R8JLY7</accession>
<dbReference type="Proteomes" id="UP000274920">
    <property type="component" value="Unassembled WGS sequence"/>
</dbReference>
<dbReference type="AlphaFoldDB" id="A0A3R8JLY7"/>
<dbReference type="InterPro" id="IPR008767">
    <property type="entry name" value="Phage_SPP1_head-tail_adaptor"/>
</dbReference>
<sequence length="127" mass="14871">MAEEWRDSGAGGSFRQRYPLGEWKERITIQKSSLGNDKAGNHVLVWEDHFSCSAFANSLSGKEYWEAAQMNAQKDMYFIIRYCSEVADMDTEHYRILFRGQVYNISFIDNVRYQNRTLKLRASLAKR</sequence>
<keyword evidence="2" id="KW-1185">Reference proteome</keyword>
<gene>
    <name evidence="1" type="ORF">EBB54_06885</name>
</gene>
<dbReference type="RefSeq" id="WP_125126861.1">
    <property type="nucleotide sequence ID" value="NZ_RHJS01000002.1"/>
</dbReference>
<protein>
    <submittedName>
        <fullName evidence="1">Head-tail adaptor protein</fullName>
    </submittedName>
</protein>
<dbReference type="NCBIfam" id="TIGR01563">
    <property type="entry name" value="gp16_SPP1"/>
    <property type="match status" value="1"/>
</dbReference>
<dbReference type="Pfam" id="PF05521">
    <property type="entry name" value="Phage_HCP"/>
    <property type="match status" value="1"/>
</dbReference>
<comment type="caution">
    <text evidence="1">The sequence shown here is derived from an EMBL/GenBank/DDBJ whole genome shotgun (WGS) entry which is preliminary data.</text>
</comment>
<dbReference type="EMBL" id="RHJS01000002">
    <property type="protein sequence ID" value="RRK31125.1"/>
    <property type="molecule type" value="Genomic_DNA"/>
</dbReference>
<organism evidence="1 2">
    <name type="scientific">Schaedlerella arabinosiphila</name>
    <dbReference type="NCBI Taxonomy" id="2044587"/>
    <lineage>
        <taxon>Bacteria</taxon>
        <taxon>Bacillati</taxon>
        <taxon>Bacillota</taxon>
        <taxon>Clostridia</taxon>
        <taxon>Lachnospirales</taxon>
        <taxon>Lachnospiraceae</taxon>
        <taxon>Schaedlerella</taxon>
    </lineage>
</organism>
<dbReference type="Gene3D" id="2.40.10.270">
    <property type="entry name" value="Bacteriophage SPP1 head-tail adaptor protein"/>
    <property type="match status" value="1"/>
</dbReference>
<proteinExistence type="predicted"/>
<name>A0A3R8JLY7_9FIRM</name>
<evidence type="ECO:0000313" key="1">
    <source>
        <dbReference type="EMBL" id="RRK31125.1"/>
    </source>
</evidence>
<evidence type="ECO:0000313" key="2">
    <source>
        <dbReference type="Proteomes" id="UP000274920"/>
    </source>
</evidence>